<keyword evidence="4 7" id="KW-0067">ATP-binding</keyword>
<gene>
    <name evidence="7" type="primary">urtE</name>
    <name evidence="7" type="ORF">P0082_04365</name>
</gene>
<comment type="similarity">
    <text evidence="1">Belongs to the ABC transporter superfamily.</text>
</comment>
<reference evidence="7 8" key="1">
    <citation type="submission" date="2023-04" db="EMBL/GenBank/DDBJ databases">
        <title>Spirochaete genome identified in red abalone sample constitutes a novel genus.</title>
        <authorList>
            <person name="Sharma S.P."/>
            <person name="Purcell C.M."/>
            <person name="Hyde J.R."/>
            <person name="Severin A.J."/>
        </authorList>
    </citation>
    <scope>NUCLEOTIDE SEQUENCE [LARGE SCALE GENOMIC DNA]</scope>
    <source>
        <strain evidence="7 8">SP-2023</strain>
    </source>
</reference>
<feature type="domain" description="ABC transporter" evidence="6">
    <location>
        <begin position="2"/>
        <end position="233"/>
    </location>
</feature>
<dbReference type="Pfam" id="PF00005">
    <property type="entry name" value="ABC_tran"/>
    <property type="match status" value="1"/>
</dbReference>
<dbReference type="InterPro" id="IPR017780">
    <property type="entry name" value="ABC_transptr_urea_ATP-bd_UrtE"/>
</dbReference>
<dbReference type="Proteomes" id="UP001228690">
    <property type="component" value="Chromosome"/>
</dbReference>
<evidence type="ECO:0000256" key="5">
    <source>
        <dbReference type="ARBA" id="ARBA00022970"/>
    </source>
</evidence>
<evidence type="ECO:0000256" key="3">
    <source>
        <dbReference type="ARBA" id="ARBA00022741"/>
    </source>
</evidence>
<dbReference type="PROSITE" id="PS50893">
    <property type="entry name" value="ABC_TRANSPORTER_2"/>
    <property type="match status" value="1"/>
</dbReference>
<dbReference type="PANTHER" id="PTHR43820">
    <property type="entry name" value="HIGH-AFFINITY BRANCHED-CHAIN AMINO ACID TRANSPORT ATP-BINDING PROTEIN LIVF"/>
    <property type="match status" value="1"/>
</dbReference>
<evidence type="ECO:0000259" key="6">
    <source>
        <dbReference type="PROSITE" id="PS50893"/>
    </source>
</evidence>
<dbReference type="InterPro" id="IPR027417">
    <property type="entry name" value="P-loop_NTPase"/>
</dbReference>
<evidence type="ECO:0000256" key="2">
    <source>
        <dbReference type="ARBA" id="ARBA00022448"/>
    </source>
</evidence>
<evidence type="ECO:0000256" key="4">
    <source>
        <dbReference type="ARBA" id="ARBA00022840"/>
    </source>
</evidence>
<evidence type="ECO:0000256" key="1">
    <source>
        <dbReference type="ARBA" id="ARBA00005417"/>
    </source>
</evidence>
<sequence length="235" mass="25720">MLKIEGLSAGYGETNIITDLNLEIPPGQIAALMGNNGVGKSTLLKTIMGILPAKTGIISFEGENITKAPSDVRAKGGLGYVPQGRDIFPFLTVKENLLIGLEARAVKRAVKKADLPDDIFQLFPALKDLLHRRGGDLSGGQQQQLAIARILITGPRLLILDEPTEGIQPSVCFQIENAIRFIKEQKSISVLLVEQYVDFALRLSDLFYVMEKGSLTYARVADDQSRAEVKNKLKM</sequence>
<dbReference type="NCBIfam" id="TIGR03410">
    <property type="entry name" value="urea_trans_UrtE"/>
    <property type="match status" value="1"/>
</dbReference>
<organism evidence="7 8">
    <name type="scientific">Candidatus Haliotispira prima</name>
    <dbReference type="NCBI Taxonomy" id="3034016"/>
    <lineage>
        <taxon>Bacteria</taxon>
        <taxon>Pseudomonadati</taxon>
        <taxon>Spirochaetota</taxon>
        <taxon>Spirochaetia</taxon>
        <taxon>Spirochaetales</taxon>
        <taxon>Spirochaetaceae</taxon>
        <taxon>Candidatus Haliotispira</taxon>
    </lineage>
</organism>
<dbReference type="Gene3D" id="3.40.50.300">
    <property type="entry name" value="P-loop containing nucleotide triphosphate hydrolases"/>
    <property type="match status" value="1"/>
</dbReference>
<dbReference type="SUPFAM" id="SSF52540">
    <property type="entry name" value="P-loop containing nucleoside triphosphate hydrolases"/>
    <property type="match status" value="1"/>
</dbReference>
<evidence type="ECO:0000313" key="7">
    <source>
        <dbReference type="EMBL" id="WGK70101.1"/>
    </source>
</evidence>
<dbReference type="RefSeq" id="WP_326928307.1">
    <property type="nucleotide sequence ID" value="NZ_CP123443.1"/>
</dbReference>
<dbReference type="InterPro" id="IPR052156">
    <property type="entry name" value="BCAA_Transport_ATP-bd_LivF"/>
</dbReference>
<evidence type="ECO:0000313" key="8">
    <source>
        <dbReference type="Proteomes" id="UP001228690"/>
    </source>
</evidence>
<keyword evidence="2" id="KW-0813">Transport</keyword>
<protein>
    <submittedName>
        <fullName evidence="7">Urea ABC transporter ATP-binding subunit UrtE</fullName>
    </submittedName>
</protein>
<dbReference type="InterPro" id="IPR003439">
    <property type="entry name" value="ABC_transporter-like_ATP-bd"/>
</dbReference>
<keyword evidence="3" id="KW-0547">Nucleotide-binding</keyword>
<dbReference type="CDD" id="cd03224">
    <property type="entry name" value="ABC_TM1139_LivF_branched"/>
    <property type="match status" value="1"/>
</dbReference>
<keyword evidence="5" id="KW-0029">Amino-acid transport</keyword>
<dbReference type="GO" id="GO:0005524">
    <property type="term" value="F:ATP binding"/>
    <property type="evidence" value="ECO:0007669"/>
    <property type="project" value="UniProtKB-KW"/>
</dbReference>
<proteinExistence type="inferred from homology"/>
<name>A0ABY8MJA8_9SPIO</name>
<dbReference type="SMART" id="SM00382">
    <property type="entry name" value="AAA"/>
    <property type="match status" value="1"/>
</dbReference>
<dbReference type="InterPro" id="IPR003593">
    <property type="entry name" value="AAA+_ATPase"/>
</dbReference>
<accession>A0ABY8MJA8</accession>
<keyword evidence="8" id="KW-1185">Reference proteome</keyword>
<dbReference type="PANTHER" id="PTHR43820:SF5">
    <property type="entry name" value="HIGH-AFFINITY BRANCHED-CHAIN AMINO ACID TRANSPORT ATP-BINDING PROTEIN"/>
    <property type="match status" value="1"/>
</dbReference>
<dbReference type="EMBL" id="CP123443">
    <property type="protein sequence ID" value="WGK70101.1"/>
    <property type="molecule type" value="Genomic_DNA"/>
</dbReference>